<evidence type="ECO:0000256" key="7">
    <source>
        <dbReference type="SAM" id="MobiDB-lite"/>
    </source>
</evidence>
<reference evidence="9" key="1">
    <citation type="submission" date="2020-09" db="EMBL/GenBank/DDBJ databases">
        <title>Comparative genome analyses of four rice-infecting Rhizoctonia solani isolates reveal extensive enrichment of homogalacturonan modification genes.</title>
        <authorList>
            <person name="Lee D.-Y."/>
            <person name="Jeon J."/>
            <person name="Kim K.-T."/>
            <person name="Cheong K."/>
            <person name="Song H."/>
            <person name="Choi G."/>
            <person name="Ko J."/>
            <person name="Opiyo S.O."/>
            <person name="Zuo S."/>
            <person name="Madhav S."/>
            <person name="Lee Y.-H."/>
            <person name="Wang G.-L."/>
        </authorList>
    </citation>
    <scope>NUCLEOTIDE SEQUENCE</scope>
    <source>
        <strain evidence="9">AG1-IA B2</strain>
    </source>
</reference>
<feature type="domain" description="Reverse transcriptase RNase H-like" evidence="8">
    <location>
        <begin position="48"/>
        <end position="149"/>
    </location>
</feature>
<evidence type="ECO:0000256" key="2">
    <source>
        <dbReference type="ARBA" id="ARBA00022695"/>
    </source>
</evidence>
<evidence type="ECO:0000256" key="3">
    <source>
        <dbReference type="ARBA" id="ARBA00022722"/>
    </source>
</evidence>
<proteinExistence type="predicted"/>
<dbReference type="EMBL" id="JACYCF010000017">
    <property type="protein sequence ID" value="KAF8751566.1"/>
    <property type="molecule type" value="Genomic_DNA"/>
</dbReference>
<feature type="region of interest" description="Disordered" evidence="7">
    <location>
        <begin position="233"/>
        <end position="311"/>
    </location>
</feature>
<keyword evidence="5" id="KW-0378">Hydrolase</keyword>
<keyword evidence="2" id="KW-0548">Nucleotidyltransferase</keyword>
<evidence type="ECO:0000259" key="8">
    <source>
        <dbReference type="Pfam" id="PF17917"/>
    </source>
</evidence>
<name>A0A8H7I6W5_9AGAM</name>
<keyword evidence="3" id="KW-0540">Nuclease</keyword>
<keyword evidence="4" id="KW-0255">Endonuclease</keyword>
<dbReference type="SUPFAM" id="SSF56672">
    <property type="entry name" value="DNA/RNA polymerases"/>
    <property type="match status" value="1"/>
</dbReference>
<gene>
    <name evidence="9" type="ORF">RHS01_08149</name>
</gene>
<dbReference type="InterPro" id="IPR043502">
    <property type="entry name" value="DNA/RNA_pol_sf"/>
</dbReference>
<dbReference type="InterPro" id="IPR041373">
    <property type="entry name" value="RT_RNaseH"/>
</dbReference>
<keyword evidence="6" id="KW-0695">RNA-directed DNA polymerase</keyword>
<evidence type="ECO:0000313" key="10">
    <source>
        <dbReference type="Proteomes" id="UP000614334"/>
    </source>
</evidence>
<dbReference type="CDD" id="cd09274">
    <property type="entry name" value="RNase_HI_RT_Ty3"/>
    <property type="match status" value="1"/>
</dbReference>
<dbReference type="GO" id="GO:0004519">
    <property type="term" value="F:endonuclease activity"/>
    <property type="evidence" value="ECO:0007669"/>
    <property type="project" value="UniProtKB-KW"/>
</dbReference>
<dbReference type="PANTHER" id="PTHR37984">
    <property type="entry name" value="PROTEIN CBG26694"/>
    <property type="match status" value="1"/>
</dbReference>
<evidence type="ECO:0000256" key="5">
    <source>
        <dbReference type="ARBA" id="ARBA00022801"/>
    </source>
</evidence>
<comment type="caution">
    <text evidence="9">The sequence shown here is derived from an EMBL/GenBank/DDBJ whole genome shotgun (WGS) entry which is preliminary data.</text>
</comment>
<evidence type="ECO:0000313" key="9">
    <source>
        <dbReference type="EMBL" id="KAF8751566.1"/>
    </source>
</evidence>
<evidence type="ECO:0000256" key="6">
    <source>
        <dbReference type="ARBA" id="ARBA00022918"/>
    </source>
</evidence>
<dbReference type="PANTHER" id="PTHR37984:SF5">
    <property type="entry name" value="PROTEIN NYNRIN-LIKE"/>
    <property type="match status" value="1"/>
</dbReference>
<dbReference type="GO" id="GO:0003964">
    <property type="term" value="F:RNA-directed DNA polymerase activity"/>
    <property type="evidence" value="ECO:0007669"/>
    <property type="project" value="UniProtKB-KW"/>
</dbReference>
<dbReference type="Pfam" id="PF17917">
    <property type="entry name" value="RT_RNaseH"/>
    <property type="match status" value="1"/>
</dbReference>
<dbReference type="InterPro" id="IPR050951">
    <property type="entry name" value="Retrovirus_Pol_polyprotein"/>
</dbReference>
<organism evidence="9 10">
    <name type="scientific">Rhizoctonia solani</name>
    <dbReference type="NCBI Taxonomy" id="456999"/>
    <lineage>
        <taxon>Eukaryota</taxon>
        <taxon>Fungi</taxon>
        <taxon>Dikarya</taxon>
        <taxon>Basidiomycota</taxon>
        <taxon>Agaricomycotina</taxon>
        <taxon>Agaricomycetes</taxon>
        <taxon>Cantharellales</taxon>
        <taxon>Ceratobasidiaceae</taxon>
        <taxon>Rhizoctonia</taxon>
    </lineage>
</organism>
<dbReference type="AlphaFoldDB" id="A0A8H7I6W5"/>
<protein>
    <submittedName>
        <fullName evidence="9">Dna rna polymerase</fullName>
    </submittedName>
</protein>
<dbReference type="Proteomes" id="UP000614334">
    <property type="component" value="Unassembled WGS sequence"/>
</dbReference>
<keyword evidence="1" id="KW-0808">Transferase</keyword>
<evidence type="ECO:0000256" key="4">
    <source>
        <dbReference type="ARBA" id="ARBA00022759"/>
    </source>
</evidence>
<accession>A0A8H7I6W5</accession>
<sequence>MGMLSKCTTQTPWYWGPTDQRAFQEVKDIVNKWRAHHQVALNYSPDTNQVYLVTNASFTGASRFVCQGKTLESARIAAFWLGKLKPAQQNYPVHKQELLAIVESLKWFKNLLHGVRFTVKTNRQGLTFLMSQKGMSPRQARWFDTLSQFDFEIEHIPGKTNTFANALLCMYLNKHRGIQRAGSEYVSNVDTKEETEVVGAAASIITQLVKASPEATVGVGEFVNIQAPALRQSTRARRVPTRLDQLGAEKCTSTKKAGKTNRLAGNTESKKQQQPEVATGTLSQPEQVGEQPAAEREDTSGNKGPSYGAFA</sequence>
<dbReference type="GO" id="GO:0016787">
    <property type="term" value="F:hydrolase activity"/>
    <property type="evidence" value="ECO:0007669"/>
    <property type="project" value="UniProtKB-KW"/>
</dbReference>
<feature type="compositionally biased region" description="Polar residues" evidence="7">
    <location>
        <begin position="274"/>
        <end position="286"/>
    </location>
</feature>
<evidence type="ECO:0000256" key="1">
    <source>
        <dbReference type="ARBA" id="ARBA00022679"/>
    </source>
</evidence>